<dbReference type="Proteomes" id="UP000258889">
    <property type="component" value="Chromosome i"/>
</dbReference>
<gene>
    <name evidence="1" type="ORF">DQM28_08295</name>
</gene>
<organism evidence="1 2">
    <name type="scientific">Leptospira mayottensis</name>
    <dbReference type="NCBI Taxonomy" id="1137606"/>
    <lineage>
        <taxon>Bacteria</taxon>
        <taxon>Pseudomonadati</taxon>
        <taxon>Spirochaetota</taxon>
        <taxon>Spirochaetia</taxon>
        <taxon>Leptospirales</taxon>
        <taxon>Leptospiraceae</taxon>
        <taxon>Leptospira</taxon>
    </lineage>
</organism>
<keyword evidence="2" id="KW-1185">Reference proteome</keyword>
<accession>A0ABN5NW22</accession>
<proteinExistence type="predicted"/>
<protein>
    <recommendedName>
        <fullName evidence="3">DUF1564 family protein</fullName>
    </recommendedName>
</protein>
<sequence>MALEKTQCLASIGARKNSMSRFYWRSKKLNVSLLLALEKTQCLASIGARQVRYWLKGTFDSMVQ</sequence>
<evidence type="ECO:0000313" key="1">
    <source>
        <dbReference type="EMBL" id="AXR66090.1"/>
    </source>
</evidence>
<evidence type="ECO:0000313" key="2">
    <source>
        <dbReference type="Proteomes" id="UP000258889"/>
    </source>
</evidence>
<evidence type="ECO:0008006" key="3">
    <source>
        <dbReference type="Google" id="ProtNLM"/>
    </source>
</evidence>
<dbReference type="EMBL" id="CP030144">
    <property type="protein sequence ID" value="AXR66090.1"/>
    <property type="molecule type" value="Genomic_DNA"/>
</dbReference>
<name>A0ABN5NW22_9LEPT</name>
<reference evidence="1 2" key="1">
    <citation type="submission" date="2018-06" db="EMBL/GenBank/DDBJ databases">
        <authorList>
            <person name="Tortosa P."/>
        </authorList>
    </citation>
    <scope>NUCLEOTIDE SEQUENCE [LARGE SCALE GENOMIC DNA]</scope>
    <source>
        <strain evidence="1 2">MDI222</strain>
    </source>
</reference>
<reference evidence="1 2" key="2">
    <citation type="submission" date="2018-09" db="EMBL/GenBank/DDBJ databases">
        <title>Complete Genome sequences of three Leptospira mayottensis isolates obtained from Tenrecid mammals endemic to the Malagasy region.</title>
        <authorList>
            <person name="Cordonin C."/>
            <person name="Toty C."/>
        </authorList>
    </citation>
    <scope>NUCLEOTIDE SEQUENCE [LARGE SCALE GENOMIC DNA]</scope>
    <source>
        <strain evidence="1 2">MDI222</strain>
    </source>
</reference>